<dbReference type="EMBL" id="MF788069">
    <property type="protein sequence ID" value="AUF80323.1"/>
    <property type="molecule type" value="Genomic_DNA"/>
</dbReference>
<keyword evidence="1" id="KW-0614">Plasmid</keyword>
<protein>
    <submittedName>
        <fullName evidence="1">Uncharacterized protein</fullName>
    </submittedName>
</protein>
<geneLocation type="plasmid" evidence="1">
    <name>p23141-1</name>
</geneLocation>
<evidence type="ECO:0000313" key="1">
    <source>
        <dbReference type="EMBL" id="AUF80323.1"/>
    </source>
</evidence>
<organism evidence="1">
    <name type="scientific">Raoultella ornithinolytica</name>
    <name type="common">Klebsiella ornithinolytica</name>
    <dbReference type="NCBI Taxonomy" id="54291"/>
    <lineage>
        <taxon>Bacteria</taxon>
        <taxon>Pseudomonadati</taxon>
        <taxon>Pseudomonadota</taxon>
        <taxon>Gammaproteobacteria</taxon>
        <taxon>Enterobacterales</taxon>
        <taxon>Enterobacteriaceae</taxon>
        <taxon>Klebsiella/Raoultella group</taxon>
        <taxon>Raoultella</taxon>
    </lineage>
</organism>
<reference evidence="1" key="1">
    <citation type="submission" date="2017-08" db="EMBL/GenBank/DDBJ databases">
        <title>Complete sequence of p23141-1.</title>
        <authorList>
            <person name="Feng J."/>
            <person name="Yin Z."/>
            <person name="Zeng L."/>
            <person name="Jiang X."/>
            <person name="Zhan Z."/>
            <person name="Luo W."/>
            <person name="Zhao Y."/>
            <person name="Zhou D."/>
        </authorList>
    </citation>
    <scope>NUCLEOTIDE SEQUENCE</scope>
    <source>
        <strain evidence="1">23141</strain>
        <plasmid evidence="1">p23141-1</plasmid>
    </source>
</reference>
<accession>A0A2H4ZGH7</accession>
<name>A0A2H4ZGH7_RAOOR</name>
<sequence length="54" mass="5677">MAKILMMAGSIIVVLSLLGFLVLLLKGRAVTKTSPVLMSLKGGTAEFGKNRTLS</sequence>
<proteinExistence type="predicted"/>
<dbReference type="AlphaFoldDB" id="A0A2H4ZGH7"/>